<feature type="region of interest" description="Disordered" evidence="1">
    <location>
        <begin position="372"/>
        <end position="533"/>
    </location>
</feature>
<name>A0A5C3LRF8_9AGAR</name>
<dbReference type="OrthoDB" id="3070411at2759"/>
<dbReference type="Proteomes" id="UP000308652">
    <property type="component" value="Unassembled WGS sequence"/>
</dbReference>
<dbReference type="EMBL" id="ML213784">
    <property type="protein sequence ID" value="TFK31311.1"/>
    <property type="molecule type" value="Genomic_DNA"/>
</dbReference>
<proteinExistence type="predicted"/>
<feature type="compositionally biased region" description="Low complexity" evidence="1">
    <location>
        <begin position="508"/>
        <end position="517"/>
    </location>
</feature>
<feature type="compositionally biased region" description="Low complexity" evidence="1">
    <location>
        <begin position="312"/>
        <end position="336"/>
    </location>
</feature>
<feature type="compositionally biased region" description="Low complexity" evidence="1">
    <location>
        <begin position="387"/>
        <end position="403"/>
    </location>
</feature>
<feature type="compositionally biased region" description="Polar residues" evidence="1">
    <location>
        <begin position="240"/>
        <end position="254"/>
    </location>
</feature>
<feature type="compositionally biased region" description="Polar residues" evidence="1">
    <location>
        <begin position="58"/>
        <end position="75"/>
    </location>
</feature>
<feature type="compositionally biased region" description="Low complexity" evidence="1">
    <location>
        <begin position="148"/>
        <end position="184"/>
    </location>
</feature>
<feature type="compositionally biased region" description="Polar residues" evidence="1">
    <location>
        <begin position="477"/>
        <end position="487"/>
    </location>
</feature>
<feature type="compositionally biased region" description="Low complexity" evidence="1">
    <location>
        <begin position="413"/>
        <end position="443"/>
    </location>
</feature>
<feature type="region of interest" description="Disordered" evidence="1">
    <location>
        <begin position="56"/>
        <end position="192"/>
    </location>
</feature>
<protein>
    <submittedName>
        <fullName evidence="2">Uncharacterized protein</fullName>
    </submittedName>
</protein>
<feature type="region of interest" description="Disordered" evidence="1">
    <location>
        <begin position="238"/>
        <end position="358"/>
    </location>
</feature>
<reference evidence="2 3" key="1">
    <citation type="journal article" date="2019" name="Nat. Ecol. Evol.">
        <title>Megaphylogeny resolves global patterns of mushroom evolution.</title>
        <authorList>
            <person name="Varga T."/>
            <person name="Krizsan K."/>
            <person name="Foldi C."/>
            <person name="Dima B."/>
            <person name="Sanchez-Garcia M."/>
            <person name="Sanchez-Ramirez S."/>
            <person name="Szollosi G.J."/>
            <person name="Szarkandi J.G."/>
            <person name="Papp V."/>
            <person name="Albert L."/>
            <person name="Andreopoulos W."/>
            <person name="Angelini C."/>
            <person name="Antonin V."/>
            <person name="Barry K.W."/>
            <person name="Bougher N.L."/>
            <person name="Buchanan P."/>
            <person name="Buyck B."/>
            <person name="Bense V."/>
            <person name="Catcheside P."/>
            <person name="Chovatia M."/>
            <person name="Cooper J."/>
            <person name="Damon W."/>
            <person name="Desjardin D."/>
            <person name="Finy P."/>
            <person name="Geml J."/>
            <person name="Haridas S."/>
            <person name="Hughes K."/>
            <person name="Justo A."/>
            <person name="Karasinski D."/>
            <person name="Kautmanova I."/>
            <person name="Kiss B."/>
            <person name="Kocsube S."/>
            <person name="Kotiranta H."/>
            <person name="LaButti K.M."/>
            <person name="Lechner B.E."/>
            <person name="Liimatainen K."/>
            <person name="Lipzen A."/>
            <person name="Lukacs Z."/>
            <person name="Mihaltcheva S."/>
            <person name="Morgado L.N."/>
            <person name="Niskanen T."/>
            <person name="Noordeloos M.E."/>
            <person name="Ohm R.A."/>
            <person name="Ortiz-Santana B."/>
            <person name="Ovrebo C."/>
            <person name="Racz N."/>
            <person name="Riley R."/>
            <person name="Savchenko A."/>
            <person name="Shiryaev A."/>
            <person name="Soop K."/>
            <person name="Spirin V."/>
            <person name="Szebenyi C."/>
            <person name="Tomsovsky M."/>
            <person name="Tulloss R.E."/>
            <person name="Uehling J."/>
            <person name="Grigoriev I.V."/>
            <person name="Vagvolgyi C."/>
            <person name="Papp T."/>
            <person name="Martin F.M."/>
            <person name="Miettinen O."/>
            <person name="Hibbett D.S."/>
            <person name="Nagy L.G."/>
        </authorList>
    </citation>
    <scope>NUCLEOTIDE SEQUENCE [LARGE SCALE GENOMIC DNA]</scope>
    <source>
        <strain evidence="2 3">CBS 166.37</strain>
    </source>
</reference>
<organism evidence="2 3">
    <name type="scientific">Crucibulum laeve</name>
    <dbReference type="NCBI Taxonomy" id="68775"/>
    <lineage>
        <taxon>Eukaryota</taxon>
        <taxon>Fungi</taxon>
        <taxon>Dikarya</taxon>
        <taxon>Basidiomycota</taxon>
        <taxon>Agaricomycotina</taxon>
        <taxon>Agaricomycetes</taxon>
        <taxon>Agaricomycetidae</taxon>
        <taxon>Agaricales</taxon>
        <taxon>Agaricineae</taxon>
        <taxon>Nidulariaceae</taxon>
        <taxon>Crucibulum</taxon>
    </lineage>
</organism>
<evidence type="ECO:0000256" key="1">
    <source>
        <dbReference type="SAM" id="MobiDB-lite"/>
    </source>
</evidence>
<dbReference type="STRING" id="68775.A0A5C3LRF8"/>
<feature type="compositionally biased region" description="Polar residues" evidence="1">
    <location>
        <begin position="348"/>
        <end position="358"/>
    </location>
</feature>
<feature type="region of interest" description="Disordered" evidence="1">
    <location>
        <begin position="661"/>
        <end position="692"/>
    </location>
</feature>
<dbReference type="AlphaFoldDB" id="A0A5C3LRF8"/>
<evidence type="ECO:0000313" key="2">
    <source>
        <dbReference type="EMBL" id="TFK31311.1"/>
    </source>
</evidence>
<gene>
    <name evidence="2" type="ORF">BDQ12DRAFT_694337</name>
</gene>
<accession>A0A5C3LRF8</accession>
<keyword evidence="3" id="KW-1185">Reference proteome</keyword>
<feature type="compositionally biased region" description="Low complexity" evidence="1">
    <location>
        <begin position="122"/>
        <end position="134"/>
    </location>
</feature>
<feature type="compositionally biased region" description="Low complexity" evidence="1">
    <location>
        <begin position="280"/>
        <end position="305"/>
    </location>
</feature>
<sequence length="692" mass="72278">MSCTPDFHNMSVVVENPLNSFNTRGGVGFGEASGSSRGVIDLTPNVINTIELPKKMHSTGQLGPNAGSSLSTGQSTPPPFNRRHSFNPNPRRPLRSSPLAGPALGSDGSILETDEASLSCKPSRISSTSDLTSLLPPPPARHSTRPRSSQGFESSSSSAFQSGFAVLPDASSTTNSNTNTTTTSQPDSPSRHSFFLGLEIRRSKRKSISSPIEVPPVACPPIPEWALQQRAGAIDKLTRPQATASKSRPQTANANLGVGKRDSLHVPVASGSRTARPKSTHGYPASSSSSGWTSSSSIGWGASVPSVPPLPSFARSPSPSGSSTSLSSSKSSRPSSPTTPRPSSPTSNGSWLTSNTYDTTPKFSRLSLASSGVVLPVSAREHKRVTKASSSASIRSSITVSSSSKEKRPSSPTPTVSRSSTSSSQSRTETSSQSRSSSSNSVGERGDHTPSLTRSSSAASSYDEDSLLAPPPGHASRSPSIASSDITTIVEDEEERESGGVSSMGVLSDSNPNSNSTSEEEKGHMKRFSISSGLARMKSLKSLRAKGGAKSSGDLRKTAMPNKGSVDVAMMPKGSVDLGVARVSDESAQAGVGGVSRSTVTPGEENERVTVSIDIVPQPGFYTEEGIRKAASVGDLGRGYTPRHEGHASSAHVMHPNVMKSAGTEQRMDASSQQKKGTMRRLFRSITGGWRS</sequence>
<evidence type="ECO:0000313" key="3">
    <source>
        <dbReference type="Proteomes" id="UP000308652"/>
    </source>
</evidence>